<reference evidence="1" key="1">
    <citation type="submission" date="2019-11" db="EMBL/GenBank/DDBJ databases">
        <title>Genome sequences of 17 halophilic strains isolated from different environments.</title>
        <authorList>
            <person name="Furrow R.E."/>
        </authorList>
    </citation>
    <scope>NUCLEOTIDE SEQUENCE</scope>
    <source>
        <strain evidence="1">22510_22_Filter</strain>
    </source>
</reference>
<sequence>MQEERKRILKMLEEGMITSQEAEELLDSIQYAEDVQVNTGDEEDEHQSLSTKVKWDEKQEQKSYQSGSTKKRFMDFVEETIKKVKNVDFDLNFGQYFEVSHIFQNQGVSFSKVAMDIANGSIELKPWQEDDVRIECNAKVYQVNNQDEARERFMDQKQYHVDDESLSFSISSKKIKTNVILYIPEKSYKHMSLRLFNGKIQSHGFHIEDLQAKTANGKVEFENMSGSSWDIETSNGSITLKDVRLNEVEVESLNGSITLDGEFEKVDTQGVNGSIKCNWHGHHGHKGFFKTTAGSITVALPREFAVDGELKTSMGSINCNLPNFEIQEEKSEVLKKELRFRSKGEQAKPLHLEAEAKTGSITIN</sequence>
<dbReference type="EMBL" id="WMEU01000003">
    <property type="protein sequence ID" value="MYL54061.1"/>
    <property type="molecule type" value="Genomic_DNA"/>
</dbReference>
<comment type="caution">
    <text evidence="1">The sequence shown here is derived from an EMBL/GenBank/DDBJ whole genome shotgun (WGS) entry which is preliminary data.</text>
</comment>
<proteinExistence type="predicted"/>
<evidence type="ECO:0000313" key="2">
    <source>
        <dbReference type="Proteomes" id="UP000466692"/>
    </source>
</evidence>
<dbReference type="Proteomes" id="UP000466692">
    <property type="component" value="Unassembled WGS sequence"/>
</dbReference>
<organism evidence="1 2">
    <name type="scientific">Pontibacillus yanchengensis</name>
    <dbReference type="NCBI Taxonomy" id="462910"/>
    <lineage>
        <taxon>Bacteria</taxon>
        <taxon>Bacillati</taxon>
        <taxon>Bacillota</taxon>
        <taxon>Bacilli</taxon>
        <taxon>Bacillales</taxon>
        <taxon>Bacillaceae</taxon>
        <taxon>Pontibacillus</taxon>
    </lineage>
</organism>
<evidence type="ECO:0000313" key="1">
    <source>
        <dbReference type="EMBL" id="MYL54061.1"/>
    </source>
</evidence>
<name>A0ACC7VIR1_9BACI</name>
<gene>
    <name evidence="1" type="ORF">GLW08_12005</name>
</gene>
<protein>
    <submittedName>
        <fullName evidence="1">DUF4097 family beta strand repeat protein</fullName>
    </submittedName>
</protein>
<accession>A0ACC7VIR1</accession>
<keyword evidence="2" id="KW-1185">Reference proteome</keyword>